<gene>
    <name evidence="2" type="ORF">BFG04_06605</name>
</gene>
<evidence type="ECO:0000313" key="2">
    <source>
        <dbReference type="EMBL" id="OPA74863.1"/>
    </source>
</evidence>
<dbReference type="PROSITE" id="PS51257">
    <property type="entry name" value="PROKAR_LIPOPROTEIN"/>
    <property type="match status" value="1"/>
</dbReference>
<feature type="chain" id="PRO_5043353840" description="Lipoprotein" evidence="1">
    <location>
        <begin position="21"/>
        <end position="134"/>
    </location>
</feature>
<proteinExistence type="predicted"/>
<feature type="signal peptide" evidence="1">
    <location>
        <begin position="1"/>
        <end position="20"/>
    </location>
</feature>
<evidence type="ECO:0008006" key="4">
    <source>
        <dbReference type="Google" id="ProtNLM"/>
    </source>
</evidence>
<reference evidence="2 3" key="1">
    <citation type="submission" date="2016-08" db="EMBL/GenBank/DDBJ databases">
        <title>Campylobacter species from sea mammals.</title>
        <authorList>
            <person name="Gilbert M.J."/>
            <person name="Byrne B.A."/>
            <person name="Zomer A.L."/>
            <person name="Wagenaar J.A."/>
        </authorList>
    </citation>
    <scope>NUCLEOTIDE SEQUENCE [LARGE SCALE GENOMIC DNA]</scope>
    <source>
        <strain evidence="2 3">1105248</strain>
    </source>
</reference>
<sequence length="134" mass="15470">MLKYFLSLVLCILFSGCAFLNTKAQPLQKKIVVKKVKKMSTIKGYITELSYDGGKYCYQIVATDTSNLKLSNASFCSAKFYHNKGDLVYATFYGDNIKEMLLIRPKIEEKKKKRTFKNRKNIISVPREEKISFD</sequence>
<evidence type="ECO:0000256" key="1">
    <source>
        <dbReference type="SAM" id="SignalP"/>
    </source>
</evidence>
<name>A0AAX0L8E0_9BACT</name>
<keyword evidence="1" id="KW-0732">Signal</keyword>
<evidence type="ECO:0000313" key="3">
    <source>
        <dbReference type="Proteomes" id="UP000189728"/>
    </source>
</evidence>
<dbReference type="AlphaFoldDB" id="A0AAX0L8E0"/>
<accession>A0AAX0L8E0</accession>
<dbReference type="EMBL" id="MCRK01000044">
    <property type="protein sequence ID" value="OPA74863.1"/>
    <property type="molecule type" value="Genomic_DNA"/>
</dbReference>
<comment type="caution">
    <text evidence="2">The sequence shown here is derived from an EMBL/GenBank/DDBJ whole genome shotgun (WGS) entry which is preliminary data.</text>
</comment>
<dbReference type="Proteomes" id="UP000189728">
    <property type="component" value="Unassembled WGS sequence"/>
</dbReference>
<organism evidence="2 3">
    <name type="scientific">Campylobacter pinnipediorum subsp. pinnipediorum</name>
    <dbReference type="NCBI Taxonomy" id="1660067"/>
    <lineage>
        <taxon>Bacteria</taxon>
        <taxon>Pseudomonadati</taxon>
        <taxon>Campylobacterota</taxon>
        <taxon>Epsilonproteobacteria</taxon>
        <taxon>Campylobacterales</taxon>
        <taxon>Campylobacteraceae</taxon>
        <taxon>Campylobacter</taxon>
    </lineage>
</organism>
<protein>
    <recommendedName>
        <fullName evidence="4">Lipoprotein</fullName>
    </recommendedName>
</protein>